<accession>A0ABD5Y803</accession>
<keyword evidence="2" id="KW-1185">Reference proteome</keyword>
<sequence>MSTNRQVELSESWSGDRVVSEDLRKQIQSTLRSLLSTRDPDGEVVEITEDLPFEVTQFNITHYVDQSLGFELFVNHSDDVTLVTDDVVDCVNHAEGHPLSTLAELSEDYEALEKDLLETIAVMVDLPEHPDEREQYIYGDLNFCNTACYEGMLIFTFIYEPAKYVRQSYQDAAFQLGRKVGIPVDPNVEELVEDP</sequence>
<organism evidence="1 2">
    <name type="scientific">Halosimplex aquaticum</name>
    <dbReference type="NCBI Taxonomy" id="3026162"/>
    <lineage>
        <taxon>Archaea</taxon>
        <taxon>Methanobacteriati</taxon>
        <taxon>Methanobacteriota</taxon>
        <taxon>Stenosarchaea group</taxon>
        <taxon>Halobacteria</taxon>
        <taxon>Halobacteriales</taxon>
        <taxon>Haloarculaceae</taxon>
        <taxon>Halosimplex</taxon>
    </lineage>
</organism>
<gene>
    <name evidence="1" type="ORF">ACFQMA_11910</name>
</gene>
<proteinExistence type="predicted"/>
<dbReference type="GeneID" id="78820822"/>
<evidence type="ECO:0000313" key="1">
    <source>
        <dbReference type="EMBL" id="MFC7140529.1"/>
    </source>
</evidence>
<dbReference type="RefSeq" id="WP_274326084.1">
    <property type="nucleotide sequence ID" value="NZ_CP118158.1"/>
</dbReference>
<name>A0ABD5Y803_9EURY</name>
<protein>
    <submittedName>
        <fullName evidence="1">Uncharacterized protein</fullName>
    </submittedName>
</protein>
<reference evidence="1 2" key="1">
    <citation type="journal article" date="2019" name="Int. J. Syst. Evol. Microbiol.">
        <title>The Global Catalogue of Microorganisms (GCM) 10K type strain sequencing project: providing services to taxonomists for standard genome sequencing and annotation.</title>
        <authorList>
            <consortium name="The Broad Institute Genomics Platform"/>
            <consortium name="The Broad Institute Genome Sequencing Center for Infectious Disease"/>
            <person name="Wu L."/>
            <person name="Ma J."/>
        </authorList>
    </citation>
    <scope>NUCLEOTIDE SEQUENCE [LARGE SCALE GENOMIC DNA]</scope>
    <source>
        <strain evidence="1 2">XZYJT29</strain>
    </source>
</reference>
<dbReference type="Proteomes" id="UP001596432">
    <property type="component" value="Unassembled WGS sequence"/>
</dbReference>
<evidence type="ECO:0000313" key="2">
    <source>
        <dbReference type="Proteomes" id="UP001596432"/>
    </source>
</evidence>
<dbReference type="AlphaFoldDB" id="A0ABD5Y803"/>
<dbReference type="EMBL" id="JBHTAS010000001">
    <property type="protein sequence ID" value="MFC7140529.1"/>
    <property type="molecule type" value="Genomic_DNA"/>
</dbReference>
<comment type="caution">
    <text evidence="1">The sequence shown here is derived from an EMBL/GenBank/DDBJ whole genome shotgun (WGS) entry which is preliminary data.</text>
</comment>